<dbReference type="STRING" id="56646.A0A2L2TP29"/>
<evidence type="ECO:0008006" key="3">
    <source>
        <dbReference type="Google" id="ProtNLM"/>
    </source>
</evidence>
<dbReference type="Gene3D" id="3.30.710.10">
    <property type="entry name" value="Potassium Channel Kv1.1, Chain A"/>
    <property type="match status" value="1"/>
</dbReference>
<dbReference type="Proteomes" id="UP000245910">
    <property type="component" value="Chromosome I"/>
</dbReference>
<protein>
    <recommendedName>
        <fullName evidence="3">BTB domain-containing protein</fullName>
    </recommendedName>
</protein>
<proteinExistence type="predicted"/>
<dbReference type="InterPro" id="IPR011333">
    <property type="entry name" value="SKP1/BTB/POZ_sf"/>
</dbReference>
<dbReference type="SUPFAM" id="SSF54695">
    <property type="entry name" value="POZ domain"/>
    <property type="match status" value="1"/>
</dbReference>
<evidence type="ECO:0000313" key="1">
    <source>
        <dbReference type="EMBL" id="CEI67531.1"/>
    </source>
</evidence>
<organism evidence="1 2">
    <name type="scientific">Fusarium venenatum</name>
    <dbReference type="NCBI Taxonomy" id="56646"/>
    <lineage>
        <taxon>Eukaryota</taxon>
        <taxon>Fungi</taxon>
        <taxon>Dikarya</taxon>
        <taxon>Ascomycota</taxon>
        <taxon>Pezizomycotina</taxon>
        <taxon>Sordariomycetes</taxon>
        <taxon>Hypocreomycetidae</taxon>
        <taxon>Hypocreales</taxon>
        <taxon>Nectriaceae</taxon>
        <taxon>Fusarium</taxon>
    </lineage>
</organism>
<sequence length="344" mass="38567">MSLQNIEFDKHGDIKLRVGKTDPVTFTACSRALARTSPVFERMLYGGFIESKKPDDEEWVVSLPEDKATAMALFLHISHGQFDRIPRTLSMDDLYDLTVLSNYYDGTRMLEPWIERWMDSIENNAKQSKEAMTKYLWITFEFGYKDSFARMARHMVMESEGSEDANLQMVPDIVGTDRNIPPAPTQGSVLGLLRTSVLTQWADTYAIFTKSTSGNGEYQASPNTLVISASGQITINGNAITSPQFVIGTILQWTSDSGNSTSGKLWMSNNTTTSPLNSATGNLFCGSILYMAFLPPKHVDRYGFANSPSSPDDPDNETRMNQMLRHEKMGCCRQHWKPIPPDIL</sequence>
<dbReference type="CDD" id="cd18186">
    <property type="entry name" value="BTB_POZ_ZBTB_KLHL-like"/>
    <property type="match status" value="1"/>
</dbReference>
<keyword evidence="2" id="KW-1185">Reference proteome</keyword>
<evidence type="ECO:0000313" key="2">
    <source>
        <dbReference type="Proteomes" id="UP000245910"/>
    </source>
</evidence>
<accession>A0A2L2TP29</accession>
<name>A0A2L2TP29_9HYPO</name>
<dbReference type="EMBL" id="LN649229">
    <property type="protein sequence ID" value="CEI67531.1"/>
    <property type="molecule type" value="Genomic_DNA"/>
</dbReference>
<dbReference type="AlphaFoldDB" id="A0A2L2TP29"/>
<reference evidence="2" key="1">
    <citation type="submission" date="2014-10" db="EMBL/GenBank/DDBJ databases">
        <authorList>
            <person name="King R."/>
        </authorList>
    </citation>
    <scope>NUCLEOTIDE SEQUENCE [LARGE SCALE GENOMIC DNA]</scope>
    <source>
        <strain evidence="2">A3/5</strain>
    </source>
</reference>